<evidence type="ECO:0000256" key="2">
    <source>
        <dbReference type="ARBA" id="ARBA00022670"/>
    </source>
</evidence>
<dbReference type="AlphaFoldDB" id="A0AA41SN83"/>
<dbReference type="InterPro" id="IPR038765">
    <property type="entry name" value="Papain-like_cys_pep_sf"/>
</dbReference>
<reference evidence="6" key="1">
    <citation type="submission" date="2022-03" db="EMBL/GenBank/DDBJ databases">
        <title>A functionally conserved STORR gene fusion in Papaver species that diverged 16.8 million years ago.</title>
        <authorList>
            <person name="Catania T."/>
        </authorList>
    </citation>
    <scope>NUCLEOTIDE SEQUENCE</scope>
    <source>
        <strain evidence="6">S-191538</strain>
    </source>
</reference>
<proteinExistence type="inferred from homology"/>
<accession>A0AA41SN83</accession>
<feature type="region of interest" description="Disordered" evidence="4">
    <location>
        <begin position="195"/>
        <end position="214"/>
    </location>
</feature>
<name>A0AA41SN83_PAPNU</name>
<sequence length="214" mass="24772">MDRKKYKDHLLLSTNDFPFLRDDLQQQDLAKLKANRTIRTVKERFPYAPEQNKYLLIPMCVLKDGHPYHWILLTFKNGAWGIYNSADYLTEYEWQIHTMTVPLTKVLNEMGHKDLTGRPVNSSFKQHPSPKQTSSPDCALYVCLFIKCLLKYGYLKDLQKATGKNKTEVANMKALADKVHLKRIKLAVKILQEPGAWRQENPQQGPLPDHPPAQ</sequence>
<keyword evidence="3" id="KW-0378">Hydrolase</keyword>
<dbReference type="GO" id="GO:0006508">
    <property type="term" value="P:proteolysis"/>
    <property type="evidence" value="ECO:0007669"/>
    <property type="project" value="UniProtKB-KW"/>
</dbReference>
<evidence type="ECO:0000256" key="3">
    <source>
        <dbReference type="ARBA" id="ARBA00022801"/>
    </source>
</evidence>
<keyword evidence="2" id="KW-0645">Protease</keyword>
<evidence type="ECO:0000313" key="6">
    <source>
        <dbReference type="EMBL" id="MCL7037423.1"/>
    </source>
</evidence>
<feature type="domain" description="Ubiquitin-like protease family profile" evidence="5">
    <location>
        <begin position="1"/>
        <end position="149"/>
    </location>
</feature>
<dbReference type="SUPFAM" id="SSF54001">
    <property type="entry name" value="Cysteine proteinases"/>
    <property type="match status" value="1"/>
</dbReference>
<comment type="caution">
    <text evidence="6">The sequence shown here is derived from an EMBL/GenBank/DDBJ whole genome shotgun (WGS) entry which is preliminary data.</text>
</comment>
<dbReference type="Gene3D" id="3.40.395.10">
    <property type="entry name" value="Adenoviral Proteinase, Chain A"/>
    <property type="match status" value="1"/>
</dbReference>
<dbReference type="Proteomes" id="UP001177140">
    <property type="component" value="Unassembled WGS sequence"/>
</dbReference>
<dbReference type="EMBL" id="JAJJMA010178817">
    <property type="protein sequence ID" value="MCL7037423.1"/>
    <property type="molecule type" value="Genomic_DNA"/>
</dbReference>
<keyword evidence="7" id="KW-1185">Reference proteome</keyword>
<evidence type="ECO:0000256" key="1">
    <source>
        <dbReference type="ARBA" id="ARBA00005234"/>
    </source>
</evidence>
<protein>
    <recommendedName>
        <fullName evidence="5">Ubiquitin-like protease family profile domain-containing protein</fullName>
    </recommendedName>
</protein>
<evidence type="ECO:0000256" key="4">
    <source>
        <dbReference type="SAM" id="MobiDB-lite"/>
    </source>
</evidence>
<dbReference type="GO" id="GO:0008234">
    <property type="term" value="F:cysteine-type peptidase activity"/>
    <property type="evidence" value="ECO:0007669"/>
    <property type="project" value="InterPro"/>
</dbReference>
<gene>
    <name evidence="6" type="ORF">MKW94_029346</name>
</gene>
<dbReference type="PROSITE" id="PS50600">
    <property type="entry name" value="ULP_PROTEASE"/>
    <property type="match status" value="1"/>
</dbReference>
<organism evidence="6 7">
    <name type="scientific">Papaver nudicaule</name>
    <name type="common">Iceland poppy</name>
    <dbReference type="NCBI Taxonomy" id="74823"/>
    <lineage>
        <taxon>Eukaryota</taxon>
        <taxon>Viridiplantae</taxon>
        <taxon>Streptophyta</taxon>
        <taxon>Embryophyta</taxon>
        <taxon>Tracheophyta</taxon>
        <taxon>Spermatophyta</taxon>
        <taxon>Magnoliopsida</taxon>
        <taxon>Ranunculales</taxon>
        <taxon>Papaveraceae</taxon>
        <taxon>Papaveroideae</taxon>
        <taxon>Papaver</taxon>
    </lineage>
</organism>
<dbReference type="Pfam" id="PF02902">
    <property type="entry name" value="Peptidase_C48"/>
    <property type="match status" value="1"/>
</dbReference>
<dbReference type="InterPro" id="IPR003653">
    <property type="entry name" value="Peptidase_C48_C"/>
</dbReference>
<comment type="similarity">
    <text evidence="1">Belongs to the peptidase C48 family.</text>
</comment>
<evidence type="ECO:0000259" key="5">
    <source>
        <dbReference type="PROSITE" id="PS50600"/>
    </source>
</evidence>
<evidence type="ECO:0000313" key="7">
    <source>
        <dbReference type="Proteomes" id="UP001177140"/>
    </source>
</evidence>